<dbReference type="Proteomes" id="UP001190700">
    <property type="component" value="Unassembled WGS sequence"/>
</dbReference>
<dbReference type="InterPro" id="IPR042104">
    <property type="entry name" value="PKS_dehydratase_sf"/>
</dbReference>
<evidence type="ECO:0000259" key="9">
    <source>
        <dbReference type="PROSITE" id="PS52004"/>
    </source>
</evidence>
<reference evidence="11 12" key="1">
    <citation type="journal article" date="2015" name="Genome Biol. Evol.">
        <title>Comparative Genomics of a Bacterivorous Green Alga Reveals Evolutionary Causalities and Consequences of Phago-Mixotrophic Mode of Nutrition.</title>
        <authorList>
            <person name="Burns J.A."/>
            <person name="Paasch A."/>
            <person name="Narechania A."/>
            <person name="Kim E."/>
        </authorList>
    </citation>
    <scope>NUCLEOTIDE SEQUENCE [LARGE SCALE GENOMIC DNA]</scope>
    <source>
        <strain evidence="11 12">PLY_AMNH</strain>
    </source>
</reference>
<dbReference type="GO" id="GO:0006633">
    <property type="term" value="P:fatty acid biosynthetic process"/>
    <property type="evidence" value="ECO:0007669"/>
    <property type="project" value="InterPro"/>
</dbReference>
<dbReference type="GO" id="GO:0004315">
    <property type="term" value="F:3-oxoacyl-[acyl-carrier-protein] synthase activity"/>
    <property type="evidence" value="ECO:0007669"/>
    <property type="project" value="InterPro"/>
</dbReference>
<dbReference type="Pfam" id="PF01154">
    <property type="entry name" value="HMG_CoA_synt_N"/>
    <property type="match status" value="2"/>
</dbReference>
<protein>
    <recommendedName>
        <fullName evidence="13">Hydroxymethylglutaryl-CoA synthase</fullName>
    </recommendedName>
</protein>
<evidence type="ECO:0000256" key="3">
    <source>
        <dbReference type="ARBA" id="ARBA00022553"/>
    </source>
</evidence>
<keyword evidence="2" id="KW-0596">Phosphopantetheine</keyword>
<dbReference type="InterPro" id="IPR006162">
    <property type="entry name" value="Ppantetheine_attach_site"/>
</dbReference>
<gene>
    <name evidence="11" type="ORF">CYMTET_36729</name>
</gene>
<organism evidence="11 12">
    <name type="scientific">Cymbomonas tetramitiformis</name>
    <dbReference type="NCBI Taxonomy" id="36881"/>
    <lineage>
        <taxon>Eukaryota</taxon>
        <taxon>Viridiplantae</taxon>
        <taxon>Chlorophyta</taxon>
        <taxon>Pyramimonadophyceae</taxon>
        <taxon>Pyramimonadales</taxon>
        <taxon>Pyramimonadaceae</taxon>
        <taxon>Cymbomonas</taxon>
    </lineage>
</organism>
<feature type="active site" description="Proton acceptor; for dehydratase activity" evidence="6">
    <location>
        <position position="2669"/>
    </location>
</feature>
<feature type="active site" description="Proton donor; for dehydratase activity" evidence="6">
    <location>
        <position position="2865"/>
    </location>
</feature>
<feature type="active site" description="Proton acceptor; for dehydratase activity" evidence="6">
    <location>
        <position position="1696"/>
    </location>
</feature>
<feature type="domain" description="Ketosynthase family 3 (KS3)" evidence="9">
    <location>
        <begin position="1195"/>
        <end position="1635"/>
    </location>
</feature>
<dbReference type="GO" id="GO:0004421">
    <property type="term" value="F:hydroxymethylglutaryl-CoA synthase activity"/>
    <property type="evidence" value="ECO:0007669"/>
    <property type="project" value="InterPro"/>
</dbReference>
<dbReference type="PROSITE" id="PS52019">
    <property type="entry name" value="PKS_MFAS_DH"/>
    <property type="match status" value="3"/>
</dbReference>
<feature type="domain" description="Ketosynthase family 3 (KS3)" evidence="9">
    <location>
        <begin position="2134"/>
        <end position="2596"/>
    </location>
</feature>
<dbReference type="CDD" id="cd02440">
    <property type="entry name" value="AdoMet_MTases"/>
    <property type="match status" value="1"/>
</dbReference>
<dbReference type="CDD" id="cd00827">
    <property type="entry name" value="init_cond_enzymes"/>
    <property type="match status" value="2"/>
</dbReference>
<dbReference type="InterPro" id="IPR020841">
    <property type="entry name" value="PKS_Beta-ketoAc_synthase_dom"/>
</dbReference>
<feature type="domain" description="Ketosynthase family 3 (KS3)" evidence="9">
    <location>
        <begin position="5554"/>
        <end position="5870"/>
    </location>
</feature>
<dbReference type="CDD" id="cd00833">
    <property type="entry name" value="PKS"/>
    <property type="match status" value="4"/>
</dbReference>
<evidence type="ECO:0000256" key="5">
    <source>
        <dbReference type="ARBA" id="ARBA00023268"/>
    </source>
</evidence>
<dbReference type="InterPro" id="IPR049900">
    <property type="entry name" value="PKS_mFAS_DH"/>
</dbReference>
<dbReference type="EMBL" id="LGRX02024249">
    <property type="protein sequence ID" value="KAK3254043.1"/>
    <property type="molecule type" value="Genomic_DNA"/>
</dbReference>
<dbReference type="Pfam" id="PF08242">
    <property type="entry name" value="Methyltransf_12"/>
    <property type="match status" value="1"/>
</dbReference>
<evidence type="ECO:0000256" key="6">
    <source>
        <dbReference type="PROSITE-ProRule" id="PRU01363"/>
    </source>
</evidence>
<evidence type="ECO:0000313" key="11">
    <source>
        <dbReference type="EMBL" id="KAK3254043.1"/>
    </source>
</evidence>
<dbReference type="InterPro" id="IPR009081">
    <property type="entry name" value="PP-bd_ACP"/>
</dbReference>
<feature type="non-terminal residue" evidence="11">
    <location>
        <position position="1"/>
    </location>
</feature>
<dbReference type="InterPro" id="IPR029063">
    <property type="entry name" value="SAM-dependent_MTases_sf"/>
</dbReference>
<feature type="region of interest" description="Disordered" evidence="7">
    <location>
        <begin position="1103"/>
        <end position="1122"/>
    </location>
</feature>
<dbReference type="InterPro" id="IPR050091">
    <property type="entry name" value="PKS_NRPS_Biosynth_Enz"/>
</dbReference>
<feature type="domain" description="PKS/mFAS DH" evidence="10">
    <location>
        <begin position="2632"/>
        <end position="2985"/>
    </location>
</feature>
<evidence type="ECO:0000256" key="2">
    <source>
        <dbReference type="ARBA" id="ARBA00022450"/>
    </source>
</evidence>
<comment type="caution">
    <text evidence="11">The sequence shown here is derived from an EMBL/GenBank/DDBJ whole genome shotgun (WGS) entry which is preliminary data.</text>
</comment>
<feature type="non-terminal residue" evidence="11">
    <location>
        <position position="5870"/>
    </location>
</feature>
<dbReference type="PROSITE" id="PS00012">
    <property type="entry name" value="PHOSPHOPANTETHEINE"/>
    <property type="match status" value="1"/>
</dbReference>
<dbReference type="GO" id="GO:0010142">
    <property type="term" value="P:farnesyl diphosphate biosynthetic process, mevalonate pathway"/>
    <property type="evidence" value="ECO:0007669"/>
    <property type="project" value="InterPro"/>
</dbReference>
<feature type="active site" description="Proton donor; for dehydratase activity" evidence="6">
    <location>
        <position position="1897"/>
    </location>
</feature>
<evidence type="ECO:0000313" key="12">
    <source>
        <dbReference type="Proteomes" id="UP001190700"/>
    </source>
</evidence>
<feature type="region of interest" description="C-terminal hotdog fold" evidence="6">
    <location>
        <begin position="4352"/>
        <end position="4505"/>
    </location>
</feature>
<sequence>AAATPRLSLDAATGVAEIELSYAPALPLAREMHAAVAELRGWPALKAVLLHCWGDQPGDASEVAGEVEDVVRGQRALEDAGAALQCLGGVPVIAILGRGAGEAQCLLASYSDLRCAAPAATVATELLRTALGRVALVGPTTSASACLQHGLADAKHLLEAGFVHALHTAEEGRRLAASIGALPAVASTLRGLRMSGCLSGERLGGPVTRWSCTMATEDALKMEAEPATADAARAGPHVTLPPAASTVSARDTRGTGIHTIEAYVPRHCTKAVDLETHHKAAGKYTVGLEQQEYGCVGDDEDTVSMALTVVKRLMERHQIAYKDVGMLAVGSETLLDRSKSIKSNLMQLFEAHGCYNVEGVDSYHACYGTTATLFNAINWVQSASWDGRWAIVVGSDVSDASSKHKYSFLVGAGAVAMLVGPDAPVQMESVRVTHMMNRWDFFKPVGWKTMAAVVDGPHSMDMYMECLDSCQQQLTERCGLANIVDDHDYLVYHLGSSPKFVRKAFTRTMANIHGKDVNEELVKQAFDEKVAPSLELAARIGPMHTVATYMNLLSLFVAKGDQMQGRSVCVFSYGSGSAASMFRLRVDSLPELGGDIRAQLDGRIVHSAEFFERICDTYAQTYGKFGWKPKVSMDRCGDTYYLTSTDVMNRRVYTLTAPSTPLAHSTARLPPLSPPEPASMNTFGCGIHAIEAYVPRHCTKAVDLETHHKAAGKYTVGLEQQEYGCVGDDEDTVSMALTVVKRLMERHQIAYKDVGMLAVGSETLLDRSKSIKSNLMQLFEAHGCYNVEGVDSYHACYGTTATLFNAINWVQSASWDGRWAIVVGSDVSDASSKHKYSFLVGAGAVAMLVGPDAPVQMESVRVTHMMNRWDFFKPVGWKTMAAVVDGPHSMDMYMECLDSCQQQLTERCGLANIVDDHDYLVYHLGSSPKFVRKAFTRTMANIHGKDVNEELVKRAFDEKVAPSLELAARIGPMHTVATYMNLLSLFVAKGDQMQGRSVCVFSYGSGSAASMFRLRVDSLPELGGDIRAQLDGRIVHSAEFFERICDTYAQTYGKFGWKPVDAGAHRVPATFYLKEVGIMGKRAYEECTRRCLKYYESAAPPMAASDRQPISRRSSSRHSSFSQAQVAAYGARSRSASTSQSTEEVQARVQRVADSMLGSVTSPETPLMDAGLDSLGIQELRHRLQQEFPSAELPDTMVAVVGMACRFPGDASTPASLWERLCAGHVAPKQVPIERWDVDAVNSRQWERFNESAAQSMRFAACLSQDSVELFDQTFFGVSVAEASGMDPQQRLLLTVGYEALADAGHTREALRGSSTGVFIGLSGVDFAHLRQQQQAQSDRAYAYAGGANSAAAGRISHLLGLHGPCQAMDTACSSSMVALHTARRSLQLGECRSALVAGVNLILTPSTATRSFAAAGMLSPTGQCHALDAAADGYVRAEGCGALCLKRLRDAVADGDTVHAVVRGSSVMHDGQSATLTAPNGAAQQRLLSSALADAGVSAAQVSYVEAHGTGTALGDPTEIAALAAVFGEPRPLGEVALAVGTLKGNLGHMEPCAGVGGVIKAVMALRHRRVPGAALLNTLNPLIAKRNSELATPFNFLVGEGAVLRPAGGADRVLAGVTSLGAYGTIAHVVLEEAPADLARLRDTAPACCSQPERFPLHPDGPVHRLLQRRHVQSGGSLYYCALRGALLRLAAGHRVRSAAGEPAVMLSGAWYIEMALAALLAHKRRSAPQQGAARQGEPAVCLAGVRHVSACAVPADKSRTEVQLRAELNAEGTQVVVCSRELADALEEAENAAADAEAPGSRKGGTREHIRVTGMLLPEADLGTESLEEIRQRCTGKVSVGDFYGTLRGAGLELSGDFRAVQQLWRAPGGQEALARVPPGDLSRGFLWGPARIDGSFQVAYACSPAAATGELRVVLGAELVVALATPPESDAVWWVHAVRQAEAAERCTVDVAVMDEAGRVFLQMRALELRPATAEPHMAPAGSPHVLRSLNLPVAAASSQEAPQSHEAESGIRGELRAQLTSMEAAQQQAYMEKLVLEVAVSVVTEEVSLTSESPLMEAGVDSIAATELLHALKGRTGLHLASSLIFDFPTVHAIASHLLEELQLTTALPGTAPFSKPLAPKNGEKLSRDPLQAVVGVACELPAGRSTPAEYWEQLAAAGDAVREVPITRWNADLVDTSRLAPHAAAGLQFAAFVDALELFDERYFNLSAAEAVTMDPQQRLLLELGNASLCQGAGAGAISADTGVFVGISGTEFASLMVHGQERHSAYSVTGCQLSVAAGRISFVLGLQGPCLAVDTACAASLVALGCAQDSLRGNAAEPPACSNALVAGVNVMLLPSSMHSLAVAGMLASDGRCKTFDDRADGYGRGEGCGAAVLQPLDAMEEQACHVHAMLAGVAVRQDGRSASLTAPNGIAQQTVLRAGLRAARLHPAQMTMLEAHGTGTALGDPVEVRAVVVVLRSSKSPASQEWRSATNPLPPLVIGSAKANHGHLEPGAGAAGLLKTILQLSRQCVAPNAQLRTLSPHVAEHLEPQASAMVFPVAAGGCHTLHMSGTSGGDSQGGGGGMHGRKGLAAGLSAFGFSGTIAHAVVLQGPLPRAGGSASNDNPRLGVPGPQYERRALPWGSPVHWLLQRQHTTEVEGSQGAVQVHTAELKGRILGRLLQHHTVGEQAVVSTSVLSEMALAAIAQRRTAMHGTAGACAALLDVHYVRPAALGTAAALAAEAYIPLHLECRLEPGGGGAGGAEGGRMVLRSRDLGQGAGVEGIQLAYGRIGVWDGAAPASLDEEARAQARARCPEVLEAEEVYKVVNLEARRQEFRGPLCTVQRLWAGPREALAELALPAAAEGICDGFGAAGHPALTDGAMQTVMFAAGLHRPGPEAASGEARVLMPAEVACIEGSAAAPPVLKPAVPSPPVSAEGMGGQGVSVENVGQGEIFAHVRVLEHHERRSCTVDIVVADRLGRVMLAMHRLVLRELSASQMVGVVAAAARPVSCATTQQLYEARWAAAPVPETLREAPLRILVLAEPCPLAAAMWAAAPPTCAVVEMSASGDSLSDAGTTPIDMAEALRDDGAAPYSVELGACPAANAGALGALIAARPWHAVVHLSSCSGAEDEYADSIEIRRLVVQAMSGRCEEGKAGVAAPVLLLLGLGRSEVRPHCARSVTGGVKPVAAHTAHAPRSALAKLRAAGGAVREINIDAAAYGEESGHAAARAVWQAAAEEAALVSRGADEVEGFCTNVAYRGGERLVATVELVEELPALPALPLLRKDASYLIVGRLDTLTTETSTMLQNAGAGCIILCLMRGPSGEEQAACAPNPPASDGAPRTRSGRALTRAGLLLGRRQDASDALRERRAQSDSTQLQMVEVDAASLESAAGLRVLTERLCRLPHPLRGALLLDLLPAQALGGLHSWLGTSPFPLDFNLVVSMPASPGMSEGPSEGRERCGTAELPEMERSHTARQQLQGGGAAAHVVLPAGQSSGESGSMSVQQLCAALGAAVGQVTRGKTPVLEVMSRTASEAAAEPLAPASSRMLLDVSTVVDGTASGAHPGRGQLAVQLLALAAQERQEAIEALVLEAAQQVVGSEEVEVNSPLMQAGIDSIGTTELQTLLSQRTGVQLLGTFMFEYPTVQALAHHILVQMLPDTTHGSNKALLRRVQSAPTLAPARGPFASPAGACPADPALPPHSELAIIGMACRLPGRGGAAASAPKAYWGLLETGYDAVGKVPYERWTVDESNARGLSPEAAQSMQRASFLPRLELFDAKFFSIGVAEALQMDPQQRLTLEVGYEALRRGGFCKDTLLGTPTGVFLGVCQMEFAFLAGRPVGPYTAAGAALSVGPGRLAYTLGLEGPCEAIDAACASAVVALHNSATAVHLAECTMAVAGGVNAMLAPRTTYSLAAAGMLAGDGRCKTFDAGADGYGRGEGCGVVVLTSQRTGQGGGVYALLAGSAVRQDGCSASLTAPHGAAQQAVLLAAAAAAQRRLGELSVVEAHGTGTALGDPTEVGAMLGALRASTKDPYGGDSVEAPVLVGSAKANHGHLESGAGAAGLLKLIFSLRAESCAPNAQLRTLNPFIMEHLHRGAHTPLSFPKSTAATAPALLTLRGSGPPSPLLGGLSSFGFNGTLSHAIVSQSAVTRGGEAAWTDPSSVYRPQRYAWRPPSFRMLPELRALGGVPGAPSTPSPASPWGSRAALPAELAAFAEGFVVHGRAQLPTSVYVEALLAMAARLRSNGGGGAPQPGMCAEGLRLKDVECSAVSGAPAHRLGEDPAAAVVLECQSSVGPGGAPEGGPASKEVGLRVMSSSVLAESAALPESPAVLRASCTLVAGRAAEAGPAPEAPPEPVACRPPAGAVELTGAHVYAELQKRGVEYTGVHADVVAGLWVAKDGDAAGAVLSVPSDAVQGGFVVHPSILEGVAVLAGVAAARQGGTEMVALSLVKAEEVEVMGWMSSFDNEVEAIVLGVRADPAVGGAVRADVSLAFAESGAVSVSLQGCCFMPVQPAGAASRGADGADDPWRVYQVQWLPSPLMGNGRPSAAEQGGRDGARWLILVLGADESSDEELNWGTELGALRAEGATEVARVSAFLREGRLPDGNEVRRRCLQEAWGAVLVLVSRDGAETAAGAPTTAAAAIAMQTVVRALLDVCAAAGQSPAATRAPDVYAITCGATAEGGAAPMAVSQGGVFGLVHTLETEMEAQSLGMKVAGMDVDAWSVASAEGVWREICAASAESHVALRRGERYVARVVSACQVAALQAEGEDEPGTFTGRKAASEELETPLTTGAKAEAEAESVSVCLHRSCIDFAALLAELSSSNVHQPEALFAVVGDPTNAEYTAMERYAQALLKEAFTALTPPERASLLPEHARLLGCCESPSRFMIEQALPPSAALEPLLPDRAEARLMRHVAPHLLDVFRRETDSVSVLFPQSNIDLVRDFYENAPSALYLNNLLRSTVDFLLASRRKGPGSGSGGSTQRLRVLEVGAGTGASTAAMMPALASSGCAVYTFTDIGPTFLGKAAERFAAYDFVEYRTLDISRDPALQGFDRGSYDLVVATNVLHATPDLEVTMTHCRQLLVPGGVVMVNEAVRHFYTLDVTYGLTAGWWAFTDTHRRDVCLMSQEQWRTLLRDTNFLQPHTFPDHTNAPQAVILAQKPAMAPVHAPPGRLLSAGTPHNACVVVWDASGLPASGLAECVARLLLAGRRARHVVLAVPEPRPERLARAREGLERCGAEVHLYGLEGAEGRTEAVGLMQHVRSTLGLQTLGVVYMEPVHSPPGSSDDATDLAAPVWQLHTATLADPLELFLVVGTHCGGLCGASASAGSYIQALVQWRNARSLHGAYICADRTGLIDTAVEEDAAYESLKEELQLLARLALGALGEPPHQPSGPLGLGPMLLSGRRATWRMAVTQAGGRRVPKLLSAVCPRVARSAAAPKSAEGAGTAAHQEGEDMEQWLQALSRQEQVEYLEGLVLSTASTIMGGALDATLDTPLQETGLDSLALQEMTRTLREHVGIQLPGTLVFEFPNARALAAHLLTKLAPADALSLDTVTLAAPSQGPASRLPVAVSGAACRFPGARASEVLAGFLQLTRAGKNVVREVPAERWVMERVDASFLEPRMIEATRHAHWLADVEWFDSAFFGISAAEALELDPQQRVLLEVSYDSLADAGHSKPGLAGAQIGVFVGISTAEFAFMTAFQGGGPGPFTLSGGSLAMASGRISYCLGLHGPCLSTDTACSSALVAFSTGLTNVQSGACSSAVAGGVSLMTDPQTPLVLAAGGFLAPDGRCKTFDAGADGYGRGEGCGSVVLAVLPAAAGEHDASEGARALATVLGGAVAQDGRSASITAPNGSAQQALLRRTLVQSGVATSSISLVEAHGT</sequence>
<dbReference type="Gene3D" id="3.40.50.150">
    <property type="entry name" value="Vaccinia Virus protein VP39"/>
    <property type="match status" value="1"/>
</dbReference>
<dbReference type="Pfam" id="PF00109">
    <property type="entry name" value="ketoacyl-synt"/>
    <property type="match status" value="4"/>
</dbReference>
<dbReference type="GO" id="GO:0031177">
    <property type="term" value="F:phosphopantetheine binding"/>
    <property type="evidence" value="ECO:0007669"/>
    <property type="project" value="InterPro"/>
</dbReference>
<dbReference type="SMART" id="SM00823">
    <property type="entry name" value="PKS_PP"/>
    <property type="match status" value="4"/>
</dbReference>
<feature type="domain" description="PKS/mFAS DH" evidence="10">
    <location>
        <begin position="1666"/>
        <end position="1982"/>
    </location>
</feature>
<feature type="domain" description="PKS/mFAS DH" evidence="10">
    <location>
        <begin position="4170"/>
        <end position="4505"/>
    </location>
</feature>
<feature type="domain" description="Carrier" evidence="8">
    <location>
        <begin position="1140"/>
        <end position="1225"/>
    </location>
</feature>
<feature type="compositionally biased region" description="Low complexity" evidence="7">
    <location>
        <begin position="1105"/>
        <end position="1122"/>
    </location>
</feature>
<dbReference type="InterPro" id="IPR014031">
    <property type="entry name" value="Ketoacyl_synth_C"/>
</dbReference>
<dbReference type="SMART" id="SM00825">
    <property type="entry name" value="PKS_KS"/>
    <property type="match status" value="4"/>
</dbReference>
<dbReference type="SUPFAM" id="SSF51735">
    <property type="entry name" value="NAD(P)-binding Rossmann-fold domains"/>
    <property type="match status" value="1"/>
</dbReference>
<dbReference type="InterPro" id="IPR036736">
    <property type="entry name" value="ACP-like_sf"/>
</dbReference>
<keyword evidence="4" id="KW-0808">Transferase</keyword>
<dbReference type="GO" id="GO:0004312">
    <property type="term" value="F:fatty acid synthase activity"/>
    <property type="evidence" value="ECO:0007669"/>
    <property type="project" value="TreeGrafter"/>
</dbReference>
<accession>A0AAE0CGM4</accession>
<evidence type="ECO:0008006" key="13">
    <source>
        <dbReference type="Google" id="ProtNLM"/>
    </source>
</evidence>
<dbReference type="PROSITE" id="PS52004">
    <property type="entry name" value="KS3_2"/>
    <property type="match status" value="4"/>
</dbReference>
<dbReference type="InterPro" id="IPR013528">
    <property type="entry name" value="HMG_CoA_synth_N"/>
</dbReference>
<keyword evidence="5" id="KW-0511">Multifunctional enzyme</keyword>
<dbReference type="SUPFAM" id="SSF53335">
    <property type="entry name" value="S-adenosyl-L-methionine-dependent methyltransferases"/>
    <property type="match status" value="1"/>
</dbReference>
<evidence type="ECO:0000256" key="7">
    <source>
        <dbReference type="SAM" id="MobiDB-lite"/>
    </source>
</evidence>
<feature type="domain" description="Carrier" evidence="8">
    <location>
        <begin position="3568"/>
        <end position="3643"/>
    </location>
</feature>
<dbReference type="Pfam" id="PF08540">
    <property type="entry name" value="HMG_CoA_synt_C"/>
    <property type="match status" value="4"/>
</dbReference>
<feature type="region of interest" description="C-terminal hotdog fold" evidence="6">
    <location>
        <begin position="2800"/>
        <end position="2985"/>
    </location>
</feature>
<feature type="region of interest" description="Disordered" evidence="7">
    <location>
        <begin position="3313"/>
        <end position="3332"/>
    </location>
</feature>
<feature type="region of interest" description="N-terminal hotdog fold" evidence="6">
    <location>
        <begin position="2632"/>
        <end position="2783"/>
    </location>
</feature>
<evidence type="ECO:0000259" key="8">
    <source>
        <dbReference type="PROSITE" id="PS50075"/>
    </source>
</evidence>
<dbReference type="PANTHER" id="PTHR43775:SF37">
    <property type="entry name" value="SI:DKEY-61P9.11"/>
    <property type="match status" value="1"/>
</dbReference>
<dbReference type="Pfam" id="PF00550">
    <property type="entry name" value="PP-binding"/>
    <property type="match status" value="3"/>
</dbReference>
<feature type="domain" description="Carrier" evidence="8">
    <location>
        <begin position="2027"/>
        <end position="2107"/>
    </location>
</feature>
<keyword evidence="12" id="KW-1185">Reference proteome</keyword>
<dbReference type="Pfam" id="PF14765">
    <property type="entry name" value="PS-DH"/>
    <property type="match status" value="2"/>
</dbReference>
<evidence type="ECO:0000259" key="10">
    <source>
        <dbReference type="PROSITE" id="PS52019"/>
    </source>
</evidence>
<dbReference type="PROSITE" id="PS50075">
    <property type="entry name" value="CARRIER"/>
    <property type="match status" value="4"/>
</dbReference>
<feature type="domain" description="Carrier" evidence="8">
    <location>
        <begin position="5455"/>
        <end position="5531"/>
    </location>
</feature>
<dbReference type="InterPro" id="IPR013217">
    <property type="entry name" value="Methyltransf_12"/>
</dbReference>
<dbReference type="SUPFAM" id="SSF47336">
    <property type="entry name" value="ACP-like"/>
    <property type="match status" value="4"/>
</dbReference>
<dbReference type="GO" id="GO:0006084">
    <property type="term" value="P:acetyl-CoA metabolic process"/>
    <property type="evidence" value="ECO:0007669"/>
    <property type="project" value="InterPro"/>
</dbReference>
<evidence type="ECO:0000256" key="1">
    <source>
        <dbReference type="ARBA" id="ARBA00007061"/>
    </source>
</evidence>
<feature type="region of interest" description="N-terminal hotdog fold" evidence="6">
    <location>
        <begin position="1666"/>
        <end position="1812"/>
    </location>
</feature>
<dbReference type="Gene3D" id="1.10.1200.10">
    <property type="entry name" value="ACP-like"/>
    <property type="match status" value="4"/>
</dbReference>
<dbReference type="Pfam" id="PF02801">
    <property type="entry name" value="Ketoacyl-synt_C"/>
    <property type="match status" value="4"/>
</dbReference>
<dbReference type="Gene3D" id="3.40.47.10">
    <property type="match status" value="6"/>
</dbReference>
<dbReference type="PROSITE" id="PS00606">
    <property type="entry name" value="KS3_1"/>
    <property type="match status" value="4"/>
</dbReference>
<dbReference type="SMART" id="SM00826">
    <property type="entry name" value="PKS_DH"/>
    <property type="match status" value="1"/>
</dbReference>
<comment type="similarity">
    <text evidence="1">Belongs to the thiolase-like superfamily. HMG-CoA synthase family.</text>
</comment>
<feature type="domain" description="Ketosynthase family 3 (KS3)" evidence="9">
    <location>
        <begin position="3688"/>
        <end position="4133"/>
    </location>
</feature>
<keyword evidence="3" id="KW-0597">Phosphoprotein</keyword>
<feature type="region of interest" description="N-terminal hotdog fold" evidence="6">
    <location>
        <begin position="4170"/>
        <end position="4332"/>
    </location>
</feature>
<name>A0AAE0CGM4_9CHLO</name>
<dbReference type="GO" id="GO:0044550">
    <property type="term" value="P:secondary metabolite biosynthetic process"/>
    <property type="evidence" value="ECO:0007669"/>
    <property type="project" value="UniProtKB-ARBA"/>
</dbReference>
<dbReference type="InterPro" id="IPR020806">
    <property type="entry name" value="PKS_PP-bd"/>
</dbReference>
<dbReference type="SUPFAM" id="SSF53901">
    <property type="entry name" value="Thiolase-like"/>
    <property type="match status" value="9"/>
</dbReference>
<dbReference type="InterPro" id="IPR018201">
    <property type="entry name" value="Ketoacyl_synth_AS"/>
</dbReference>
<dbReference type="InterPro" id="IPR020807">
    <property type="entry name" value="PKS_DH"/>
</dbReference>
<dbReference type="InterPro" id="IPR013746">
    <property type="entry name" value="HMG_CoA_synt_C_dom"/>
</dbReference>
<evidence type="ECO:0000256" key="4">
    <source>
        <dbReference type="ARBA" id="ARBA00022679"/>
    </source>
</evidence>
<comment type="caution">
    <text evidence="6">Lacks conserved residue(s) required for the propagation of feature annotation.</text>
</comment>
<dbReference type="SMART" id="SM01294">
    <property type="entry name" value="PKS_PP_betabranch"/>
    <property type="match status" value="1"/>
</dbReference>
<dbReference type="Gene3D" id="3.10.129.110">
    <property type="entry name" value="Polyketide synthase dehydratase"/>
    <property type="match status" value="3"/>
</dbReference>
<proteinExistence type="inferred from homology"/>
<feature type="region of interest" description="C-terminal hotdog fold" evidence="6">
    <location>
        <begin position="1838"/>
        <end position="1982"/>
    </location>
</feature>
<dbReference type="InterPro" id="IPR049551">
    <property type="entry name" value="PKS_DH_C"/>
</dbReference>
<dbReference type="InterPro" id="IPR036291">
    <property type="entry name" value="NAD(P)-bd_dom_sf"/>
</dbReference>
<dbReference type="InterPro" id="IPR016039">
    <property type="entry name" value="Thiolase-like"/>
</dbReference>
<dbReference type="InterPro" id="IPR014030">
    <property type="entry name" value="Ketoacyl_synth_N"/>
</dbReference>
<dbReference type="PANTHER" id="PTHR43775">
    <property type="entry name" value="FATTY ACID SYNTHASE"/>
    <property type="match status" value="1"/>
</dbReference>